<feature type="region of interest" description="Disordered" evidence="1">
    <location>
        <begin position="563"/>
        <end position="583"/>
    </location>
</feature>
<feature type="compositionally biased region" description="Acidic residues" evidence="1">
    <location>
        <begin position="133"/>
        <end position="150"/>
    </location>
</feature>
<feature type="region of interest" description="Disordered" evidence="1">
    <location>
        <begin position="130"/>
        <end position="150"/>
    </location>
</feature>
<dbReference type="PANTHER" id="PTHR31973">
    <property type="entry name" value="POLYPROTEIN, PUTATIVE-RELATED"/>
    <property type="match status" value="1"/>
</dbReference>
<feature type="region of interest" description="Disordered" evidence="1">
    <location>
        <begin position="607"/>
        <end position="742"/>
    </location>
</feature>
<evidence type="ECO:0000313" key="3">
    <source>
        <dbReference type="EMBL" id="GJT33909.1"/>
    </source>
</evidence>
<organism evidence="3 4">
    <name type="scientific">Tanacetum coccineum</name>
    <dbReference type="NCBI Taxonomy" id="301880"/>
    <lineage>
        <taxon>Eukaryota</taxon>
        <taxon>Viridiplantae</taxon>
        <taxon>Streptophyta</taxon>
        <taxon>Embryophyta</taxon>
        <taxon>Tracheophyta</taxon>
        <taxon>Spermatophyta</taxon>
        <taxon>Magnoliopsida</taxon>
        <taxon>eudicotyledons</taxon>
        <taxon>Gunneridae</taxon>
        <taxon>Pentapetalae</taxon>
        <taxon>asterids</taxon>
        <taxon>campanulids</taxon>
        <taxon>Asterales</taxon>
        <taxon>Asteraceae</taxon>
        <taxon>Asteroideae</taxon>
        <taxon>Anthemideae</taxon>
        <taxon>Anthemidinae</taxon>
        <taxon>Tanacetum</taxon>
    </lineage>
</organism>
<dbReference type="PANTHER" id="PTHR31973:SF190">
    <property type="entry name" value="MULE TRANSPOSASE DOMAIN-CONTAINING PROTEIN"/>
    <property type="match status" value="1"/>
</dbReference>
<feature type="domain" description="PB1-like" evidence="2">
    <location>
        <begin position="27"/>
        <end position="125"/>
    </location>
</feature>
<reference evidence="3" key="2">
    <citation type="submission" date="2022-01" db="EMBL/GenBank/DDBJ databases">
        <authorList>
            <person name="Yamashiro T."/>
            <person name="Shiraishi A."/>
            <person name="Satake H."/>
            <person name="Nakayama K."/>
        </authorList>
    </citation>
    <scope>NUCLEOTIDE SEQUENCE</scope>
</reference>
<reference evidence="3" key="1">
    <citation type="journal article" date="2022" name="Int. J. Mol. Sci.">
        <title>Draft Genome of Tanacetum Coccineum: Genomic Comparison of Closely Related Tanacetum-Family Plants.</title>
        <authorList>
            <person name="Yamashiro T."/>
            <person name="Shiraishi A."/>
            <person name="Nakayama K."/>
            <person name="Satake H."/>
        </authorList>
    </citation>
    <scope>NUCLEOTIDE SEQUENCE</scope>
</reference>
<dbReference type="Proteomes" id="UP001151760">
    <property type="component" value="Unassembled WGS sequence"/>
</dbReference>
<feature type="compositionally biased region" description="Polar residues" evidence="1">
    <location>
        <begin position="618"/>
        <end position="641"/>
    </location>
</feature>
<proteinExistence type="predicted"/>
<evidence type="ECO:0000313" key="4">
    <source>
        <dbReference type="Proteomes" id="UP001151760"/>
    </source>
</evidence>
<sequence>MDDLVQDFFIRPEGDTFDLDVYESYTNLFTIKCHYYGKFNDGPKKEYIEGETCFVDLVNRDQFTDVVLNTVINSLGYEMEDEVLYWYKIPLKSLDVGLKPLVSESDYRRFLGYVEKHKVMDVYVEIVEKNEESESGSDSASESDNDFEDEEHVVQEVEVNMGDFNFQVEDASTGTDGNMIPVAPKVNLTEDNIEVLDFDSLESDLEDVPENDRRDVAKNLIRTHAVESRRNLHFLRNDPIRIRVVCNGVVPCKNVVTYKVPGPNVDNAVKGKIVNEDAEEDKITCPWLLYLSKGDKEKWFIKTFKDEHHCLQSRKIKYCTSTFLSKHITDLIIMNPNMPIKAIQEQMQKKFHVAVSRDKAFKANAKAAVSLRGDVKIQYALLRDYVMELKRCNPDTTVKIDVYGEEDPESPTRLFRRIYVCLGALKRGFREGGRELLGLDGAFMRGQQLLEARDSPIITALEHVREYLMKRIVVVQKIIEKCDGPPTPAVARVISKEQNVVNFKSKDLSVEVGDIRIPCIPEDWVHDSYKLATWKAVYSHKVNPVNGRELWSKFDCPTTLLPPKIHPQIGRPPKKRKKSKGEIVMVKGNKLTRQGKTVTCSLCHAAGHNKRSCDRRQPSQGGTSNAAGVGTQPSEGETSNAAGVGPLASQGGTSNAAGVGTQASQGGTSNAAGTKRKSKGSTGTSNAAGTQASQASKGGTSNAATQASTGSPLKRTKKSASRLTPENEPGNEGSSMPHLPPFGSVGSLGLNIFEDDAYWDSYSPTTDEKEVPLGKYIPIGKHAAARPIIKSEAFQTGVILGVANQKTWAAIEEKLRKRPSKH</sequence>
<feature type="compositionally biased region" description="Polar residues" evidence="1">
    <location>
        <begin position="680"/>
        <end position="711"/>
    </location>
</feature>
<gene>
    <name evidence="3" type="ORF">Tco_0924328</name>
</gene>
<comment type="caution">
    <text evidence="3">The sequence shown here is derived from an EMBL/GenBank/DDBJ whole genome shotgun (WGS) entry which is preliminary data.</text>
</comment>
<feature type="compositionally biased region" description="Polar residues" evidence="1">
    <location>
        <begin position="650"/>
        <end position="672"/>
    </location>
</feature>
<dbReference type="EMBL" id="BQNB010014917">
    <property type="protein sequence ID" value="GJT33909.1"/>
    <property type="molecule type" value="Genomic_DNA"/>
</dbReference>
<evidence type="ECO:0000256" key="1">
    <source>
        <dbReference type="SAM" id="MobiDB-lite"/>
    </source>
</evidence>
<dbReference type="Pfam" id="PF26130">
    <property type="entry name" value="PB1-like"/>
    <property type="match status" value="1"/>
</dbReference>
<accession>A0ABQ5DAJ9</accession>
<dbReference type="InterPro" id="IPR058594">
    <property type="entry name" value="PB1-like_dom_pln"/>
</dbReference>
<name>A0ABQ5DAJ9_9ASTR</name>
<evidence type="ECO:0000259" key="2">
    <source>
        <dbReference type="Pfam" id="PF26130"/>
    </source>
</evidence>
<protein>
    <recommendedName>
        <fullName evidence="2">PB1-like domain-containing protein</fullName>
    </recommendedName>
</protein>
<keyword evidence="4" id="KW-1185">Reference proteome</keyword>